<feature type="compositionally biased region" description="Basic and acidic residues" evidence="1">
    <location>
        <begin position="203"/>
        <end position="222"/>
    </location>
</feature>
<evidence type="ECO:0000256" key="1">
    <source>
        <dbReference type="SAM" id="MobiDB-lite"/>
    </source>
</evidence>
<name>A8PWK5_MALGO</name>
<dbReference type="OrthoDB" id="348201at2759"/>
<evidence type="ECO:0000259" key="2">
    <source>
        <dbReference type="Pfam" id="PF08620"/>
    </source>
</evidence>
<dbReference type="InParanoid" id="A8PWK5"/>
<reference evidence="4 5" key="1">
    <citation type="journal article" date="2007" name="Proc. Natl. Acad. Sci. U.S.A.">
        <title>Dandruff-associated Malassezia genomes reveal convergent and divergent virulence traits shared with plant and human fungal pathogens.</title>
        <authorList>
            <person name="Xu J."/>
            <person name="Saunders C.W."/>
            <person name="Hu P."/>
            <person name="Grant R.A."/>
            <person name="Boekhout T."/>
            <person name="Kuramae E.E."/>
            <person name="Kronstad J.W."/>
            <person name="Deangelis Y.M."/>
            <person name="Reeder N.L."/>
            <person name="Johnstone K.R."/>
            <person name="Leland M."/>
            <person name="Fieno A.M."/>
            <person name="Begley W.M."/>
            <person name="Sun Y."/>
            <person name="Lacey M.P."/>
            <person name="Chaudhary T."/>
            <person name="Keough T."/>
            <person name="Chu L."/>
            <person name="Sears R."/>
            <person name="Yuan B."/>
            <person name="Dawson T.L.Jr."/>
        </authorList>
    </citation>
    <scope>NUCLEOTIDE SEQUENCE [LARGE SCALE GENOMIC DNA]</scope>
    <source>
        <strain evidence="5">ATCC MYA-4612 / CBS 7966</strain>
    </source>
</reference>
<dbReference type="STRING" id="425265.A8PWK5"/>
<dbReference type="PANTHER" id="PTHR21483">
    <property type="entry name" value="RNA POLYMERASE II-ASSOCIATED PROTEIN 1"/>
    <property type="match status" value="1"/>
</dbReference>
<dbReference type="Pfam" id="PF25766">
    <property type="entry name" value="TPR_RPAP1"/>
    <property type="match status" value="1"/>
</dbReference>
<dbReference type="InterPro" id="IPR039913">
    <property type="entry name" value="RPAP1/Rba50"/>
</dbReference>
<dbReference type="InterPro" id="IPR013929">
    <property type="entry name" value="RPAP1_C"/>
</dbReference>
<sequence>MQAPYERVRPRISELKASDGDDSWIDWPPAAKVVRAKPPSISHAQTTSSTTHAAKETLGASQSDYECSDDPKETPTNLSTPIRPIMGEILEREPASSSQPRDIEPMGNNGKPMSAFRRSRLERTKKDSSRKPPSPPRDELVPMQDASRDPGGGAPPEAMTSLMQDISLENESKVASMSYETRADELKDAESFFGKDVLEKLAQRSARRDPTHEQPLDKHETHPSAGWPSIERRATELDEEIQTNPPKSAQISDRDHWESFRQKYFPDEPDAVPAALEWTVSPNPTTTSSVRFDFHGHVTTDSRHTWAEAPDSTYLAGLHHHGSEQSVPGYTLDELLHLAQSSIASQRALALQVLQRISERYPSSQTGAPLSNSAQLALNADAHAIRARILLTSFWLLQDRHRSVRLAAVPCLDAACRAVSNVPDDPFILADMLTCANPDVNWLWPASQQDAWTPHSHAPPLHSPDASHLELLQHDWADALLRMHVLDALDTWLVENAAHPDAIVSILCMLVLHHQACAKALAQHPHLVQAVVQLGCTQRAWPVADESFPSMEAVLILLRMVQSNRDVASSLVDEGVIDPLLRYVLIPPRDVSSSQSSADAASPSAATNIIRQEHAFLFVTLRILAALGHYGLASTSIRELAVALSRLADWTQSLPNKVSADDIQWYSAQALYNVLNVWTHRAIQGPRHGDLGVNGPMVQAWAPLSEGFLTNAVGQSRPTSSVNGAIGTAMCHLAAWADCAKHCGIPWDRSSYEALLTTCEQFLRHAHASITSAADAFRSRNKQEIRASLQIVAQSVWMYAGVTRFAQMMGWSSLLELVTQYVHEVLGLPWNMTSTPAIRADGIASAQYTHVLTMCANITTPDVQIRLVGLLWSHESAHVARLLESVVRGFDQATWHILAPFFLDNIRTERIPSMIEASMLRDEHTSTLWKPDVAALPPMTDPRTGATLWTSPAAGLPLRADWPLLALDDLLHSGEARALNASNALPTSWDFNEADIVRASLRLAVYVAKFALTPSAFWWLGIYKVFLLEQVSSTAPEASGAATGRDLYTDASVADPMRSLMDMADQLSIQSAKHMRQEPTLEDATASIHGPGLPFYQMYTDLMGLYDAVSMHHPLFAKAIIPPLAMTYAPDYRRLLWNDYAAVLPGITMNTLDAPVVGGKRLDAYLWPCETDEIVLTRYADALARGTVSPNQPFLYAVALHHVCGALWHTIEDEWAFERPISATLQRSIARRVLPNAQVSNVIMEYAPRKGVAPTARRWSLQAQWQ</sequence>
<dbReference type="SUPFAM" id="SSF48371">
    <property type="entry name" value="ARM repeat"/>
    <property type="match status" value="1"/>
</dbReference>
<feature type="compositionally biased region" description="Low complexity" evidence="1">
    <location>
        <begin position="35"/>
        <end position="52"/>
    </location>
</feature>
<feature type="compositionally biased region" description="Basic and acidic residues" evidence="1">
    <location>
        <begin position="119"/>
        <end position="140"/>
    </location>
</feature>
<dbReference type="GO" id="GO:0006366">
    <property type="term" value="P:transcription by RNA polymerase II"/>
    <property type="evidence" value="ECO:0007669"/>
    <property type="project" value="InterPro"/>
</dbReference>
<dbReference type="AlphaFoldDB" id="A8PWK5"/>
<dbReference type="InterPro" id="IPR057989">
    <property type="entry name" value="TPR_RPAP1/MINIYO-like"/>
</dbReference>
<dbReference type="KEGG" id="mgl:MGL_1132"/>
<dbReference type="GeneID" id="5856169"/>
<feature type="region of interest" description="Disordered" evidence="1">
    <location>
        <begin position="35"/>
        <end position="169"/>
    </location>
</feature>
<dbReference type="Proteomes" id="UP000008837">
    <property type="component" value="Unassembled WGS sequence"/>
</dbReference>
<feature type="compositionally biased region" description="Basic and acidic residues" evidence="1">
    <location>
        <begin position="1"/>
        <end position="19"/>
    </location>
</feature>
<keyword evidence="5" id="KW-1185">Reference proteome</keyword>
<accession>A8PWK5</accession>
<gene>
    <name evidence="4" type="ORF">MGL_1132</name>
</gene>
<evidence type="ECO:0000313" key="5">
    <source>
        <dbReference type="Proteomes" id="UP000008837"/>
    </source>
</evidence>
<proteinExistence type="predicted"/>
<dbReference type="VEuPathDB" id="FungiDB:MGL_1132"/>
<feature type="domain" description="RPAP1/MINIYO-like TPR repeats" evidence="3">
    <location>
        <begin position="1095"/>
        <end position="1203"/>
    </location>
</feature>
<dbReference type="RefSeq" id="XP_001731864.1">
    <property type="nucleotide sequence ID" value="XM_001731812.1"/>
</dbReference>
<organism evidence="4 5">
    <name type="scientific">Malassezia globosa (strain ATCC MYA-4612 / CBS 7966)</name>
    <name type="common">Dandruff-associated fungus</name>
    <dbReference type="NCBI Taxonomy" id="425265"/>
    <lineage>
        <taxon>Eukaryota</taxon>
        <taxon>Fungi</taxon>
        <taxon>Dikarya</taxon>
        <taxon>Basidiomycota</taxon>
        <taxon>Ustilaginomycotina</taxon>
        <taxon>Malasseziomycetes</taxon>
        <taxon>Malasseziales</taxon>
        <taxon>Malasseziaceae</taxon>
        <taxon>Malassezia</taxon>
    </lineage>
</organism>
<dbReference type="EMBL" id="AAYY01000003">
    <property type="protein sequence ID" value="EDP44650.1"/>
    <property type="molecule type" value="Genomic_DNA"/>
</dbReference>
<dbReference type="Pfam" id="PF08620">
    <property type="entry name" value="RPAP1_C"/>
    <property type="match status" value="1"/>
</dbReference>
<feature type="domain" description="RPAP1 C-terminal" evidence="2">
    <location>
        <begin position="289"/>
        <end position="361"/>
    </location>
</feature>
<evidence type="ECO:0000259" key="3">
    <source>
        <dbReference type="Pfam" id="PF25766"/>
    </source>
</evidence>
<protein>
    <submittedName>
        <fullName evidence="4">Uncharacterized protein</fullName>
    </submittedName>
</protein>
<dbReference type="PANTHER" id="PTHR21483:SF18">
    <property type="entry name" value="RNA POLYMERASE II-ASSOCIATED PROTEIN 1"/>
    <property type="match status" value="1"/>
</dbReference>
<dbReference type="OMA" id="GKPMSAF"/>
<dbReference type="InterPro" id="IPR016024">
    <property type="entry name" value="ARM-type_fold"/>
</dbReference>
<feature type="region of interest" description="Disordered" evidence="1">
    <location>
        <begin position="1"/>
        <end position="23"/>
    </location>
</feature>
<evidence type="ECO:0000313" key="4">
    <source>
        <dbReference type="EMBL" id="EDP44650.1"/>
    </source>
</evidence>
<feature type="region of interest" description="Disordered" evidence="1">
    <location>
        <begin position="203"/>
        <end position="229"/>
    </location>
</feature>
<comment type="caution">
    <text evidence="4">The sequence shown here is derived from an EMBL/GenBank/DDBJ whole genome shotgun (WGS) entry which is preliminary data.</text>
</comment>